<name>A0A2G8SXJ1_9BURK</name>
<evidence type="ECO:0000256" key="1">
    <source>
        <dbReference type="SAM" id="MobiDB-lite"/>
    </source>
</evidence>
<organism evidence="2 3">
    <name type="scientific">Massilia psychrophila</name>
    <dbReference type="NCBI Taxonomy" id="1603353"/>
    <lineage>
        <taxon>Bacteria</taxon>
        <taxon>Pseudomonadati</taxon>
        <taxon>Pseudomonadota</taxon>
        <taxon>Betaproteobacteria</taxon>
        <taxon>Burkholderiales</taxon>
        <taxon>Oxalobacteraceae</taxon>
        <taxon>Telluria group</taxon>
        <taxon>Massilia</taxon>
    </lineage>
</organism>
<reference evidence="2 3" key="1">
    <citation type="submission" date="2017-10" db="EMBL/GenBank/DDBJ databases">
        <title>Massilia psychrophilum sp. nov., a novel purple-pigmented bacterium isolated from Tianshan glacier, Xinjiang Municipality, China.</title>
        <authorList>
            <person name="Wang H."/>
        </authorList>
    </citation>
    <scope>NUCLEOTIDE SEQUENCE [LARGE SCALE GENOMIC DNA]</scope>
    <source>
        <strain evidence="2 3">JCM 30813</strain>
    </source>
</reference>
<gene>
    <name evidence="2" type="ORF">CR103_18315</name>
</gene>
<evidence type="ECO:0000313" key="2">
    <source>
        <dbReference type="EMBL" id="PIL38413.1"/>
    </source>
</evidence>
<dbReference type="EMBL" id="PDOB01000037">
    <property type="protein sequence ID" value="PIL38413.1"/>
    <property type="molecule type" value="Genomic_DNA"/>
</dbReference>
<evidence type="ECO:0000313" key="3">
    <source>
        <dbReference type="Proteomes" id="UP000228593"/>
    </source>
</evidence>
<protein>
    <submittedName>
        <fullName evidence="2">MazE protein</fullName>
    </submittedName>
</protein>
<dbReference type="Proteomes" id="UP000228593">
    <property type="component" value="Unassembled WGS sequence"/>
</dbReference>
<sequence length="49" mass="5408">MVRVDGVLLEARRPAFSLDDLVARCDSTAPEPAHMTGRSNTKPVGREVW</sequence>
<comment type="caution">
    <text evidence="2">The sequence shown here is derived from an EMBL/GenBank/DDBJ whole genome shotgun (WGS) entry which is preliminary data.</text>
</comment>
<keyword evidence="3" id="KW-1185">Reference proteome</keyword>
<feature type="region of interest" description="Disordered" evidence="1">
    <location>
        <begin position="28"/>
        <end position="49"/>
    </location>
</feature>
<accession>A0A2G8SXJ1</accession>
<proteinExistence type="predicted"/>
<dbReference type="OrthoDB" id="9795766at2"/>
<dbReference type="AlphaFoldDB" id="A0A2G8SXJ1"/>